<evidence type="ECO:0000313" key="3">
    <source>
        <dbReference type="Proteomes" id="UP001209083"/>
    </source>
</evidence>
<dbReference type="InterPro" id="IPR000182">
    <property type="entry name" value="GNAT_dom"/>
</dbReference>
<dbReference type="Gene3D" id="3.40.630.30">
    <property type="match status" value="1"/>
</dbReference>
<name>A0ABY8QPN4_9MICO</name>
<protein>
    <submittedName>
        <fullName evidence="2">GNAT family N-acetyltransferase</fullName>
    </submittedName>
</protein>
<evidence type="ECO:0000313" key="2">
    <source>
        <dbReference type="EMBL" id="WGW10920.1"/>
    </source>
</evidence>
<keyword evidence="3" id="KW-1185">Reference proteome</keyword>
<dbReference type="Pfam" id="PF00583">
    <property type="entry name" value="Acetyltransf_1"/>
    <property type="match status" value="1"/>
</dbReference>
<dbReference type="PROSITE" id="PS51186">
    <property type="entry name" value="GNAT"/>
    <property type="match status" value="1"/>
</dbReference>
<dbReference type="EMBL" id="CP090958">
    <property type="protein sequence ID" value="WGW10920.1"/>
    <property type="molecule type" value="Genomic_DNA"/>
</dbReference>
<accession>A0ABY8QPN4</accession>
<feature type="domain" description="N-acetyltransferase" evidence="1">
    <location>
        <begin position="32"/>
        <end position="201"/>
    </location>
</feature>
<dbReference type="RefSeq" id="WP_349637702.1">
    <property type="nucleotide sequence ID" value="NZ_CP090958.1"/>
</dbReference>
<gene>
    <name evidence="2" type="ORF">LWF01_12455</name>
</gene>
<dbReference type="InterPro" id="IPR016181">
    <property type="entry name" value="Acyl_CoA_acyltransferase"/>
</dbReference>
<organism evidence="2 3">
    <name type="scientific">Saxibacter everestensis</name>
    <dbReference type="NCBI Taxonomy" id="2909229"/>
    <lineage>
        <taxon>Bacteria</taxon>
        <taxon>Bacillati</taxon>
        <taxon>Actinomycetota</taxon>
        <taxon>Actinomycetes</taxon>
        <taxon>Micrococcales</taxon>
        <taxon>Brevibacteriaceae</taxon>
        <taxon>Saxibacter</taxon>
    </lineage>
</organism>
<dbReference type="CDD" id="cd04301">
    <property type="entry name" value="NAT_SF"/>
    <property type="match status" value="1"/>
</dbReference>
<proteinExistence type="predicted"/>
<dbReference type="SUPFAM" id="SSF55729">
    <property type="entry name" value="Acyl-CoA N-acyltransferases (Nat)"/>
    <property type="match status" value="1"/>
</dbReference>
<evidence type="ECO:0000259" key="1">
    <source>
        <dbReference type="PROSITE" id="PS51186"/>
    </source>
</evidence>
<reference evidence="2 3" key="1">
    <citation type="submission" date="2023-05" db="EMBL/GenBank/DDBJ databases">
        <title>Lithophilousrod everest ZFBP1038 complete genpme.</title>
        <authorList>
            <person name="Tian M."/>
        </authorList>
    </citation>
    <scope>NUCLEOTIDE SEQUENCE [LARGE SCALE GENOMIC DNA]</scope>
    <source>
        <strain evidence="2 3">ZFBP1038</strain>
    </source>
</reference>
<sequence>MTSQTEIRVLEISPPESLDSPEAELFHGGVDVEFAIAKQERGYTDLCPSAEEVLVSLRSQKYYKKIRLAAVAGLAGAPRREDVLGWASIDLPRHDNLHLAEVHVAVRPECRGRGVGTALYSAAEELARDAGRTTILAWSDHRDAPSTRGDDDSGLEAEAILRPPTGIGGVPPDDAPTRFAVRNGFQLEQVGRHSVLPAPIDSEHNSALLSAAEQRANVPETYQLVTWKNRCPDEWLEQFAKLRQKMSTDAPMAGLEIEEEDWDGARIRDEEDRTLAFGRTSYVTAALHVQSGLLAAFTAIETVARSTEFAFQGDTLVIKGHRGNKLGQLVKAVNLARVLTENPGLKRIHTWNAAGNSYMLRVNLDQGYRPEDVEGEWQKRLQESG</sequence>
<dbReference type="Proteomes" id="UP001209083">
    <property type="component" value="Chromosome"/>
</dbReference>